<proteinExistence type="predicted"/>
<dbReference type="SUPFAM" id="SSF51206">
    <property type="entry name" value="cAMP-binding domain-like"/>
    <property type="match status" value="1"/>
</dbReference>
<dbReference type="SMART" id="SM00100">
    <property type="entry name" value="cNMP"/>
    <property type="match status" value="1"/>
</dbReference>
<keyword evidence="3" id="KW-1185">Reference proteome</keyword>
<dbReference type="InterPro" id="IPR050397">
    <property type="entry name" value="Env_Response_Regulators"/>
</dbReference>
<evidence type="ECO:0000313" key="2">
    <source>
        <dbReference type="EMBL" id="MBC3875566.1"/>
    </source>
</evidence>
<dbReference type="PROSITE" id="PS50042">
    <property type="entry name" value="CNMP_BINDING_3"/>
    <property type="match status" value="1"/>
</dbReference>
<comment type="caution">
    <text evidence="2">The sequence shown here is derived from an EMBL/GenBank/DDBJ whole genome shotgun (WGS) entry which is preliminary data.</text>
</comment>
<dbReference type="InterPro" id="IPR014710">
    <property type="entry name" value="RmlC-like_jellyroll"/>
</dbReference>
<dbReference type="CDD" id="cd00038">
    <property type="entry name" value="CAP_ED"/>
    <property type="match status" value="1"/>
</dbReference>
<gene>
    <name evidence="2" type="ORF">H8K55_18395</name>
</gene>
<protein>
    <submittedName>
        <fullName evidence="2">Crp/Fnr family transcriptional regulator</fullName>
    </submittedName>
</protein>
<dbReference type="PANTHER" id="PTHR24567:SF74">
    <property type="entry name" value="HTH-TYPE TRANSCRIPTIONAL REGULATOR ARCR"/>
    <property type="match status" value="1"/>
</dbReference>
<dbReference type="Pfam" id="PF00027">
    <property type="entry name" value="cNMP_binding"/>
    <property type="match status" value="1"/>
</dbReference>
<dbReference type="InterPro" id="IPR000595">
    <property type="entry name" value="cNMP-bd_dom"/>
</dbReference>
<dbReference type="Proteomes" id="UP000624279">
    <property type="component" value="Unassembled WGS sequence"/>
</dbReference>
<sequence>MSSQIANMLDGLELFSDFSYSELEVIGGYLNFEEVKAGKVIFSEGEPGSFLVILIKGRIAIYKEADQGKQLLSTEVRGRVIGEMALLDNERRSATCIADSDCELLVFTQTNLKRLSNNRPATAYHFMFHLARSLSKRLRRTSGILADFLGHA</sequence>
<dbReference type="InterPro" id="IPR018490">
    <property type="entry name" value="cNMP-bd_dom_sf"/>
</dbReference>
<feature type="domain" description="Cyclic nucleotide-binding" evidence="1">
    <location>
        <begin position="14"/>
        <end position="115"/>
    </location>
</feature>
<reference evidence="2 3" key="1">
    <citation type="submission" date="2020-08" db="EMBL/GenBank/DDBJ databases">
        <title>Novel species isolated from subtropical streams in China.</title>
        <authorList>
            <person name="Lu H."/>
        </authorList>
    </citation>
    <scope>NUCLEOTIDE SEQUENCE [LARGE SCALE GENOMIC DNA]</scope>
    <source>
        <strain evidence="2 3">LX15W</strain>
    </source>
</reference>
<dbReference type="EMBL" id="JACOGA010000020">
    <property type="protein sequence ID" value="MBC3875566.1"/>
    <property type="molecule type" value="Genomic_DNA"/>
</dbReference>
<dbReference type="RefSeq" id="WP_186943533.1">
    <property type="nucleotide sequence ID" value="NZ_JACOGA010000020.1"/>
</dbReference>
<accession>A0ABR6YG70</accession>
<evidence type="ECO:0000259" key="1">
    <source>
        <dbReference type="PROSITE" id="PS50042"/>
    </source>
</evidence>
<name>A0ABR6YG70_9BURK</name>
<evidence type="ECO:0000313" key="3">
    <source>
        <dbReference type="Proteomes" id="UP000624279"/>
    </source>
</evidence>
<dbReference type="PANTHER" id="PTHR24567">
    <property type="entry name" value="CRP FAMILY TRANSCRIPTIONAL REGULATORY PROTEIN"/>
    <property type="match status" value="1"/>
</dbReference>
<organism evidence="2 3">
    <name type="scientific">Undibacterium flavidum</name>
    <dbReference type="NCBI Taxonomy" id="2762297"/>
    <lineage>
        <taxon>Bacteria</taxon>
        <taxon>Pseudomonadati</taxon>
        <taxon>Pseudomonadota</taxon>
        <taxon>Betaproteobacteria</taxon>
        <taxon>Burkholderiales</taxon>
        <taxon>Oxalobacteraceae</taxon>
        <taxon>Undibacterium</taxon>
    </lineage>
</organism>
<dbReference type="Gene3D" id="2.60.120.10">
    <property type="entry name" value="Jelly Rolls"/>
    <property type="match status" value="1"/>
</dbReference>